<dbReference type="EMBL" id="JALNMJ010000012">
    <property type="protein sequence ID" value="MCK7613972.1"/>
    <property type="molecule type" value="Genomic_DNA"/>
</dbReference>
<organism evidence="6 7">
    <name type="scientific">Roseibium sediminicola</name>
    <dbReference type="NCBI Taxonomy" id="2933272"/>
    <lineage>
        <taxon>Bacteria</taxon>
        <taxon>Pseudomonadati</taxon>
        <taxon>Pseudomonadota</taxon>
        <taxon>Alphaproteobacteria</taxon>
        <taxon>Hyphomicrobiales</taxon>
        <taxon>Stappiaceae</taxon>
        <taxon>Roseibium</taxon>
    </lineage>
</organism>
<keyword evidence="7" id="KW-1185">Reference proteome</keyword>
<dbReference type="InterPro" id="IPR000888">
    <property type="entry name" value="RmlC-like"/>
</dbReference>
<evidence type="ECO:0000313" key="7">
    <source>
        <dbReference type="Proteomes" id="UP001431221"/>
    </source>
</evidence>
<gene>
    <name evidence="6" type="primary">rfbC</name>
    <name evidence="6" type="ORF">M0H32_17525</name>
</gene>
<dbReference type="RefSeq" id="WP_248156282.1">
    <property type="nucleotide sequence ID" value="NZ_JALNMJ010000012.1"/>
</dbReference>
<dbReference type="Gene3D" id="2.60.120.10">
    <property type="entry name" value="Jelly Rolls"/>
    <property type="match status" value="1"/>
</dbReference>
<protein>
    <recommendedName>
        <fullName evidence="4 5">dTDP-4-dehydrorhamnose 3,5-epimerase</fullName>
        <ecNumber evidence="3 5">5.1.3.13</ecNumber>
    </recommendedName>
    <alternativeName>
        <fullName evidence="5">Thymidine diphospho-4-keto-rhamnose 3,5-epimerase</fullName>
    </alternativeName>
</protein>
<comment type="pathway">
    <text evidence="5">Carbohydrate biosynthesis; dTDP-L-rhamnose biosynthesis.</text>
</comment>
<dbReference type="Pfam" id="PF00908">
    <property type="entry name" value="dTDP_sugar_isom"/>
    <property type="match status" value="1"/>
</dbReference>
<evidence type="ECO:0000256" key="1">
    <source>
        <dbReference type="ARBA" id="ARBA00001298"/>
    </source>
</evidence>
<proteinExistence type="inferred from homology"/>
<accession>A0ABT0GX07</accession>
<comment type="similarity">
    <text evidence="5">Belongs to the dTDP-4-dehydrorhamnose 3,5-epimerase family.</text>
</comment>
<reference evidence="6" key="1">
    <citation type="submission" date="2022-04" db="EMBL/GenBank/DDBJ databases">
        <title>Roseibium sp. CAU 1639 isolated from mud.</title>
        <authorList>
            <person name="Kim W."/>
        </authorList>
    </citation>
    <scope>NUCLEOTIDE SEQUENCE</scope>
    <source>
        <strain evidence="6">CAU 1639</strain>
    </source>
</reference>
<dbReference type="PANTHER" id="PTHR21047">
    <property type="entry name" value="DTDP-6-DEOXY-D-GLUCOSE-3,5 EPIMERASE"/>
    <property type="match status" value="1"/>
</dbReference>
<evidence type="ECO:0000256" key="3">
    <source>
        <dbReference type="ARBA" id="ARBA00012098"/>
    </source>
</evidence>
<evidence type="ECO:0000313" key="6">
    <source>
        <dbReference type="EMBL" id="MCK7613972.1"/>
    </source>
</evidence>
<comment type="function">
    <text evidence="2 5">Catalyzes the epimerization of the C3' and C5'positions of dTDP-6-deoxy-D-xylo-4-hexulose, forming dTDP-6-deoxy-L-lyxo-4-hexulose.</text>
</comment>
<dbReference type="Proteomes" id="UP001431221">
    <property type="component" value="Unassembled WGS sequence"/>
</dbReference>
<dbReference type="NCBIfam" id="TIGR01221">
    <property type="entry name" value="rmlC"/>
    <property type="match status" value="1"/>
</dbReference>
<evidence type="ECO:0000256" key="5">
    <source>
        <dbReference type="RuleBase" id="RU364069"/>
    </source>
</evidence>
<dbReference type="SUPFAM" id="SSF51182">
    <property type="entry name" value="RmlC-like cupins"/>
    <property type="match status" value="1"/>
</dbReference>
<sequence length="181" mass="20185">MKFTPLHLDGAYRIDLERRSDSRGSFARLFCRDEFRAFGLSETWAQCNVSHSVQKGTLRGLHFQRPPKADAKLVKCMAGAVFDVIVDLRKGSDTFGDWTSLTLTADLGEMIYIPAGFAHGFQTLTDHAELLYFHSDSYSPENEGGVHYADRHIGIAWPLAISSLSERDQALPPIDKVEPIG</sequence>
<keyword evidence="5 6" id="KW-0413">Isomerase</keyword>
<dbReference type="InterPro" id="IPR011051">
    <property type="entry name" value="RmlC_Cupin_sf"/>
</dbReference>
<dbReference type="GO" id="GO:0008830">
    <property type="term" value="F:dTDP-4-dehydrorhamnose 3,5-epimerase activity"/>
    <property type="evidence" value="ECO:0007669"/>
    <property type="project" value="UniProtKB-EC"/>
</dbReference>
<name>A0ABT0GX07_9HYPH</name>
<comment type="caution">
    <text evidence="6">The sequence shown here is derived from an EMBL/GenBank/DDBJ whole genome shotgun (WGS) entry which is preliminary data.</text>
</comment>
<dbReference type="CDD" id="cd00438">
    <property type="entry name" value="cupin_RmlC"/>
    <property type="match status" value="1"/>
</dbReference>
<dbReference type="EC" id="5.1.3.13" evidence="3 5"/>
<evidence type="ECO:0000256" key="2">
    <source>
        <dbReference type="ARBA" id="ARBA00001997"/>
    </source>
</evidence>
<evidence type="ECO:0000256" key="4">
    <source>
        <dbReference type="ARBA" id="ARBA00019595"/>
    </source>
</evidence>
<comment type="catalytic activity">
    <reaction evidence="1 5">
        <text>dTDP-4-dehydro-6-deoxy-alpha-D-glucose = dTDP-4-dehydro-beta-L-rhamnose</text>
        <dbReference type="Rhea" id="RHEA:16969"/>
        <dbReference type="ChEBI" id="CHEBI:57649"/>
        <dbReference type="ChEBI" id="CHEBI:62830"/>
        <dbReference type="EC" id="5.1.3.13"/>
    </reaction>
</comment>
<dbReference type="InterPro" id="IPR014710">
    <property type="entry name" value="RmlC-like_jellyroll"/>
</dbReference>
<dbReference type="PANTHER" id="PTHR21047:SF2">
    <property type="entry name" value="THYMIDINE DIPHOSPHO-4-KETO-RHAMNOSE 3,5-EPIMERASE"/>
    <property type="match status" value="1"/>
</dbReference>
<comment type="subunit">
    <text evidence="5">Homodimer.</text>
</comment>